<protein>
    <submittedName>
        <fullName evidence="4">Small, acid-soluble spore protein, alpha/beta type</fullName>
    </submittedName>
</protein>
<keyword evidence="5" id="KW-1185">Reference proteome</keyword>
<evidence type="ECO:0000256" key="3">
    <source>
        <dbReference type="ARBA" id="ARBA00023125"/>
    </source>
</evidence>
<dbReference type="InterPro" id="IPR038300">
    <property type="entry name" value="SASP_sf_alpha/beta"/>
</dbReference>
<gene>
    <name evidence="4" type="ORF">SAMN05216313_102343</name>
</gene>
<comment type="similarity">
    <text evidence="2">Belongs to the alpha/beta-type SASP family.</text>
</comment>
<accession>A0A1I0C7G5</accession>
<evidence type="ECO:0000313" key="4">
    <source>
        <dbReference type="EMBL" id="SET15484.1"/>
    </source>
</evidence>
<dbReference type="STRING" id="460384.SAMN05216313_102343"/>
<dbReference type="InterPro" id="IPR018126">
    <property type="entry name" value="SASP_alpha/beta-type_CS"/>
</dbReference>
<proteinExistence type="inferred from homology"/>
<dbReference type="Pfam" id="PF00269">
    <property type="entry name" value="SASP"/>
    <property type="match status" value="1"/>
</dbReference>
<dbReference type="GeneID" id="93277295"/>
<dbReference type="GO" id="GO:0003690">
    <property type="term" value="F:double-stranded DNA binding"/>
    <property type="evidence" value="ECO:0007669"/>
    <property type="project" value="InterPro"/>
</dbReference>
<dbReference type="Proteomes" id="UP000198508">
    <property type="component" value="Unassembled WGS sequence"/>
</dbReference>
<dbReference type="GO" id="GO:0006265">
    <property type="term" value="P:DNA topological change"/>
    <property type="evidence" value="ECO:0007669"/>
    <property type="project" value="InterPro"/>
</dbReference>
<sequence length="73" mass="8121">MPKAKKNEPFNPKDLTPQEQLKFEIAQELGLGDKVIAGGWRSLTAKESGKIGGLITKKKREMKREALEQEQGA</sequence>
<name>A0A1I0C7G5_9FIRM</name>
<evidence type="ECO:0000313" key="5">
    <source>
        <dbReference type="Proteomes" id="UP000198508"/>
    </source>
</evidence>
<dbReference type="Gene3D" id="6.10.10.80">
    <property type="entry name" value="Small, acid-soluble spore protein, alpha/beta type-like"/>
    <property type="match status" value="1"/>
</dbReference>
<dbReference type="AlphaFoldDB" id="A0A1I0C7G5"/>
<dbReference type="RefSeq" id="WP_007712093.1">
    <property type="nucleotide sequence ID" value="NZ_CABJCG010000001.1"/>
</dbReference>
<dbReference type="InterPro" id="IPR001448">
    <property type="entry name" value="SASP_alpha/beta-type"/>
</dbReference>
<evidence type="ECO:0000256" key="1">
    <source>
        <dbReference type="ARBA" id="ARBA00003863"/>
    </source>
</evidence>
<dbReference type="EMBL" id="FOIM01000002">
    <property type="protein sequence ID" value="SET15484.1"/>
    <property type="molecule type" value="Genomic_DNA"/>
</dbReference>
<reference evidence="5" key="1">
    <citation type="submission" date="2016-10" db="EMBL/GenBank/DDBJ databases">
        <authorList>
            <person name="Varghese N."/>
            <person name="Submissions S."/>
        </authorList>
    </citation>
    <scope>NUCLEOTIDE SEQUENCE [LARGE SCALE GENOMIC DNA]</scope>
    <source>
        <strain evidence="5">NLAE-zl-G277</strain>
    </source>
</reference>
<comment type="function">
    <text evidence="1">SASP are bound to spore DNA. They are double-stranded DNA-binding proteins that cause DNA to change to an a-like conformation. They protect the DNA backbone from chemical and enzymatic cleavage and are thus involved in dormant spore's high resistance to UV light.</text>
</comment>
<evidence type="ECO:0000256" key="2">
    <source>
        <dbReference type="ARBA" id="ARBA00005442"/>
    </source>
</evidence>
<organism evidence="4 5">
    <name type="scientific">Enterocloster lavalensis</name>
    <dbReference type="NCBI Taxonomy" id="460384"/>
    <lineage>
        <taxon>Bacteria</taxon>
        <taxon>Bacillati</taxon>
        <taxon>Bacillota</taxon>
        <taxon>Clostridia</taxon>
        <taxon>Lachnospirales</taxon>
        <taxon>Lachnospiraceae</taxon>
        <taxon>Enterocloster</taxon>
    </lineage>
</organism>
<dbReference type="PROSITE" id="PS00304">
    <property type="entry name" value="SASP_1"/>
    <property type="match status" value="1"/>
</dbReference>
<keyword evidence="3" id="KW-0238">DNA-binding</keyword>